<evidence type="ECO:0000313" key="2">
    <source>
        <dbReference type="EMBL" id="GBL77550.1"/>
    </source>
</evidence>
<feature type="compositionally biased region" description="Polar residues" evidence="1">
    <location>
        <begin position="50"/>
        <end position="64"/>
    </location>
</feature>
<dbReference type="AlphaFoldDB" id="A0A4Y2ACY6"/>
<reference evidence="2 3" key="1">
    <citation type="journal article" date="2019" name="Sci. Rep.">
        <title>Orb-weaving spider Araneus ventricosus genome elucidates the spidroin gene catalogue.</title>
        <authorList>
            <person name="Kono N."/>
            <person name="Nakamura H."/>
            <person name="Ohtoshi R."/>
            <person name="Moran D.A.P."/>
            <person name="Shinohara A."/>
            <person name="Yoshida Y."/>
            <person name="Fujiwara M."/>
            <person name="Mori M."/>
            <person name="Tomita M."/>
            <person name="Arakawa K."/>
        </authorList>
    </citation>
    <scope>NUCLEOTIDE SEQUENCE [LARGE SCALE GENOMIC DNA]</scope>
</reference>
<organism evidence="2 3">
    <name type="scientific">Araneus ventricosus</name>
    <name type="common">Orbweaver spider</name>
    <name type="synonym">Epeira ventricosa</name>
    <dbReference type="NCBI Taxonomy" id="182803"/>
    <lineage>
        <taxon>Eukaryota</taxon>
        <taxon>Metazoa</taxon>
        <taxon>Ecdysozoa</taxon>
        <taxon>Arthropoda</taxon>
        <taxon>Chelicerata</taxon>
        <taxon>Arachnida</taxon>
        <taxon>Araneae</taxon>
        <taxon>Araneomorphae</taxon>
        <taxon>Entelegynae</taxon>
        <taxon>Araneoidea</taxon>
        <taxon>Araneidae</taxon>
        <taxon>Araneus</taxon>
    </lineage>
</organism>
<protein>
    <submittedName>
        <fullName evidence="2">Uncharacterized protein</fullName>
    </submittedName>
</protein>
<name>A0A4Y2ACY6_ARAVE</name>
<evidence type="ECO:0000313" key="3">
    <source>
        <dbReference type="Proteomes" id="UP000499080"/>
    </source>
</evidence>
<dbReference type="EMBL" id="BGPR01000012">
    <property type="protein sequence ID" value="GBL77550.1"/>
    <property type="molecule type" value="Genomic_DNA"/>
</dbReference>
<dbReference type="Proteomes" id="UP000499080">
    <property type="component" value="Unassembled WGS sequence"/>
</dbReference>
<keyword evidence="3" id="KW-1185">Reference proteome</keyword>
<gene>
    <name evidence="2" type="ORF">AVEN_41921_1</name>
</gene>
<feature type="region of interest" description="Disordered" evidence="1">
    <location>
        <begin position="45"/>
        <end position="64"/>
    </location>
</feature>
<accession>A0A4Y2ACY6</accession>
<comment type="caution">
    <text evidence="2">The sequence shown here is derived from an EMBL/GenBank/DDBJ whole genome shotgun (WGS) entry which is preliminary data.</text>
</comment>
<sequence>MTLAKRLGIRDQIPPEHNVYVDLVHVKLMPRIKRPFACVARKFGMGGPAQMSSASTDYSSKLRDPSQNSICVVSNPDFNATKLNKLP</sequence>
<proteinExistence type="predicted"/>
<evidence type="ECO:0000256" key="1">
    <source>
        <dbReference type="SAM" id="MobiDB-lite"/>
    </source>
</evidence>